<gene>
    <name evidence="1" type="ORF">MAR_035962</name>
</gene>
<accession>A0ABY7EUK6</accession>
<name>A0ABY7EUK6_MYAAR</name>
<evidence type="ECO:0000313" key="2">
    <source>
        <dbReference type="Proteomes" id="UP001164746"/>
    </source>
</evidence>
<proteinExistence type="predicted"/>
<reference evidence="1" key="1">
    <citation type="submission" date="2022-11" db="EMBL/GenBank/DDBJ databases">
        <title>Centuries of genome instability and evolution in soft-shell clam transmissible cancer (bioRxiv).</title>
        <authorList>
            <person name="Hart S.F.M."/>
            <person name="Yonemitsu M.A."/>
            <person name="Giersch R.M."/>
            <person name="Beal B.F."/>
            <person name="Arriagada G."/>
            <person name="Davis B.W."/>
            <person name="Ostrander E.A."/>
            <person name="Goff S.P."/>
            <person name="Metzger M.J."/>
        </authorList>
    </citation>
    <scope>NUCLEOTIDE SEQUENCE</scope>
    <source>
        <strain evidence="1">MELC-2E11</strain>
        <tissue evidence="1">Siphon/mantle</tissue>
    </source>
</reference>
<dbReference type="EMBL" id="CP111018">
    <property type="protein sequence ID" value="WAR10886.1"/>
    <property type="molecule type" value="Genomic_DNA"/>
</dbReference>
<sequence>MAAYAPLLTVSDKKIFRAKNCFKNISAVSLIIYLKGTTVNFLPTKIQCNFEQKDTYPKYEQNAHMKEHHPTPSPPWRLEKIQDAIIIIATSKKFPRSF</sequence>
<protein>
    <submittedName>
        <fullName evidence="1">Uncharacterized protein</fullName>
    </submittedName>
</protein>
<organism evidence="1 2">
    <name type="scientific">Mya arenaria</name>
    <name type="common">Soft-shell clam</name>
    <dbReference type="NCBI Taxonomy" id="6604"/>
    <lineage>
        <taxon>Eukaryota</taxon>
        <taxon>Metazoa</taxon>
        <taxon>Spiralia</taxon>
        <taxon>Lophotrochozoa</taxon>
        <taxon>Mollusca</taxon>
        <taxon>Bivalvia</taxon>
        <taxon>Autobranchia</taxon>
        <taxon>Heteroconchia</taxon>
        <taxon>Euheterodonta</taxon>
        <taxon>Imparidentia</taxon>
        <taxon>Neoheterodontei</taxon>
        <taxon>Myida</taxon>
        <taxon>Myoidea</taxon>
        <taxon>Myidae</taxon>
        <taxon>Mya</taxon>
    </lineage>
</organism>
<dbReference type="Proteomes" id="UP001164746">
    <property type="component" value="Chromosome 7"/>
</dbReference>
<evidence type="ECO:0000313" key="1">
    <source>
        <dbReference type="EMBL" id="WAR10886.1"/>
    </source>
</evidence>
<keyword evidence="2" id="KW-1185">Reference proteome</keyword>